<comment type="subcellular location">
    <subcellularLocation>
        <location evidence="1">Nucleus</location>
    </subcellularLocation>
</comment>
<evidence type="ECO:0000256" key="4">
    <source>
        <dbReference type="PIRNR" id="PIRNR000779"/>
    </source>
</evidence>
<dbReference type="GO" id="GO:0005666">
    <property type="term" value="C:RNA polymerase III complex"/>
    <property type="evidence" value="ECO:0007669"/>
    <property type="project" value="TreeGrafter"/>
</dbReference>
<comment type="similarity">
    <text evidence="2 4">Belongs to the eukaryotic RPB8 RNA polymerase subunit family.</text>
</comment>
<dbReference type="FunFam" id="2.40.50.140:FF:000073">
    <property type="entry name" value="DNA-directed RNA polymerases I, II, and III subunit RPABC3"/>
    <property type="match status" value="1"/>
</dbReference>
<organism evidence="5 6">
    <name type="scientific">Capsaspora owczarzaki (strain ATCC 30864)</name>
    <dbReference type="NCBI Taxonomy" id="595528"/>
    <lineage>
        <taxon>Eukaryota</taxon>
        <taxon>Filasterea</taxon>
        <taxon>Capsaspora</taxon>
    </lineage>
</organism>
<dbReference type="InterPro" id="IPR005570">
    <property type="entry name" value="RPABC3"/>
</dbReference>
<dbReference type="GO" id="GO:0003899">
    <property type="term" value="F:DNA-directed RNA polymerase activity"/>
    <property type="evidence" value="ECO:0007669"/>
    <property type="project" value="UniProtKB-UniRule"/>
</dbReference>
<dbReference type="EMBL" id="KE346370">
    <property type="protein sequence ID" value="KJE95946.1"/>
    <property type="molecule type" value="Genomic_DNA"/>
</dbReference>
<evidence type="ECO:0000256" key="1">
    <source>
        <dbReference type="ARBA" id="ARBA00004123"/>
    </source>
</evidence>
<gene>
    <name evidence="5" type="ORF">CAOG_006332</name>
</gene>
<dbReference type="GO" id="GO:0005665">
    <property type="term" value="C:RNA polymerase II, core complex"/>
    <property type="evidence" value="ECO:0007669"/>
    <property type="project" value="UniProtKB-UniRule"/>
</dbReference>
<sequence>MSSNSGVLFEDIFEVKDINRDGKKFDRVSRLECQSENYDMALVLDINSQIYQLELSEKFSLMLASTLNENGVPDDGHFIRSTKNTRADNFEYVMHGKIYRCDEEDRDKLAVYVSFGGLLMRIKGDARNLDKLNLDDNIYLLIRRV</sequence>
<accession>A0A0D2ULG3</accession>
<evidence type="ECO:0000256" key="2">
    <source>
        <dbReference type="ARBA" id="ARBA00008912"/>
    </source>
</evidence>
<dbReference type="PANTHER" id="PTHR10917">
    <property type="entry name" value="DNA-DIRECTED RNA POLYMERASES I, II, AND III SUBUNIT RPABC3"/>
    <property type="match status" value="1"/>
</dbReference>
<comment type="function">
    <text evidence="4">DNA-dependent RNA polymerase catalyzes the transcription of DNA into RNA using the four ribonucleoside triphosphates as substrates. Common component of RNA polymerases I, II and III which synthesize ribosomal RNA precursors, mRNA precursors and many functional non-coding RNAs, and small RNAs, such as 5S rRNA and tRNAs, respectively.</text>
</comment>
<dbReference type="eggNOG" id="KOG3400">
    <property type="taxonomic scope" value="Eukaryota"/>
</dbReference>
<proteinExistence type="inferred from homology"/>
<dbReference type="AlphaFoldDB" id="A0A0D2ULG3"/>
<dbReference type="PhylomeDB" id="A0A0D2ULG3"/>
<dbReference type="Proteomes" id="UP000008743">
    <property type="component" value="Unassembled WGS sequence"/>
</dbReference>
<dbReference type="OMA" id="KEDDKGW"/>
<dbReference type="RefSeq" id="XP_004345081.1">
    <property type="nucleotide sequence ID" value="XM_004345031.2"/>
</dbReference>
<dbReference type="PIRSF" id="PIRSF000779">
    <property type="entry name" value="RNA_pol_Rpb8"/>
    <property type="match status" value="1"/>
</dbReference>
<dbReference type="FunCoup" id="A0A0D2ULG3">
    <property type="interactions" value="386"/>
</dbReference>
<evidence type="ECO:0000256" key="3">
    <source>
        <dbReference type="ARBA" id="ARBA00023242"/>
    </source>
</evidence>
<dbReference type="STRING" id="595528.A0A0D2ULG3"/>
<keyword evidence="3 4" id="KW-0539">Nucleus</keyword>
<dbReference type="GO" id="GO:0006351">
    <property type="term" value="P:DNA-templated transcription"/>
    <property type="evidence" value="ECO:0007669"/>
    <property type="project" value="UniProtKB-UniRule"/>
</dbReference>
<dbReference type="SMART" id="SM00658">
    <property type="entry name" value="RPOL8c"/>
    <property type="match status" value="1"/>
</dbReference>
<reference evidence="6" key="1">
    <citation type="submission" date="2011-02" db="EMBL/GenBank/DDBJ databases">
        <title>The Genome Sequence of Capsaspora owczarzaki ATCC 30864.</title>
        <authorList>
            <person name="Russ C."/>
            <person name="Cuomo C."/>
            <person name="Burger G."/>
            <person name="Gray M.W."/>
            <person name="Holland P.W.H."/>
            <person name="King N."/>
            <person name="Lang F.B.F."/>
            <person name="Roger A.J."/>
            <person name="Ruiz-Trillo I."/>
            <person name="Young S.K."/>
            <person name="Zeng Q."/>
            <person name="Gargeya S."/>
            <person name="Alvarado L."/>
            <person name="Berlin A."/>
            <person name="Chapman S.B."/>
            <person name="Chen Z."/>
            <person name="Freedman E."/>
            <person name="Gellesch M."/>
            <person name="Goldberg J."/>
            <person name="Griggs A."/>
            <person name="Gujja S."/>
            <person name="Heilman E."/>
            <person name="Heiman D."/>
            <person name="Howarth C."/>
            <person name="Mehta T."/>
            <person name="Neiman D."/>
            <person name="Pearson M."/>
            <person name="Roberts A."/>
            <person name="Saif S."/>
            <person name="Shea T."/>
            <person name="Shenoy N."/>
            <person name="Sisk P."/>
            <person name="Stolte C."/>
            <person name="Sykes S."/>
            <person name="White J."/>
            <person name="Yandava C."/>
            <person name="Haas B."/>
            <person name="Nusbaum C."/>
            <person name="Birren B."/>
        </authorList>
    </citation>
    <scope>NUCLEOTIDE SEQUENCE</scope>
    <source>
        <strain evidence="6">ATCC 30864</strain>
    </source>
</reference>
<evidence type="ECO:0000313" key="5">
    <source>
        <dbReference type="EMBL" id="KJE95946.1"/>
    </source>
</evidence>
<dbReference type="OrthoDB" id="10249565at2759"/>
<dbReference type="PANTHER" id="PTHR10917:SF0">
    <property type="entry name" value="DNA-DIRECTED RNA POLYMERASES I, II, AND III SUBUNIT RPABC3"/>
    <property type="match status" value="1"/>
</dbReference>
<dbReference type="InterPro" id="IPR012340">
    <property type="entry name" value="NA-bd_OB-fold"/>
</dbReference>
<name>A0A0D2ULG3_CAPO3</name>
<dbReference type="InParanoid" id="A0A0D2ULG3"/>
<evidence type="ECO:0000313" key="6">
    <source>
        <dbReference type="Proteomes" id="UP000008743"/>
    </source>
</evidence>
<dbReference type="SUPFAM" id="SSF50249">
    <property type="entry name" value="Nucleic acid-binding proteins"/>
    <property type="match status" value="1"/>
</dbReference>
<dbReference type="Pfam" id="PF03870">
    <property type="entry name" value="RNA_pol_Rpb8"/>
    <property type="match status" value="1"/>
</dbReference>
<protein>
    <recommendedName>
        <fullName evidence="4">DNA-directed RNA polymerases I, II, and III subunit RPABC3</fullName>
    </recommendedName>
</protein>
<keyword evidence="6" id="KW-1185">Reference proteome</keyword>
<dbReference type="GO" id="GO:0005736">
    <property type="term" value="C:RNA polymerase I complex"/>
    <property type="evidence" value="ECO:0007669"/>
    <property type="project" value="TreeGrafter"/>
</dbReference>
<dbReference type="Gene3D" id="2.40.50.140">
    <property type="entry name" value="Nucleic acid-binding proteins"/>
    <property type="match status" value="1"/>
</dbReference>